<feature type="domain" description="RGS" evidence="2">
    <location>
        <begin position="32"/>
        <end position="223"/>
    </location>
</feature>
<gene>
    <name evidence="3" type="ORF">C9374_008021</name>
</gene>
<dbReference type="InterPro" id="IPR023393">
    <property type="entry name" value="START-like_dom_sf"/>
</dbReference>
<dbReference type="GO" id="GO:0005737">
    <property type="term" value="C:cytoplasm"/>
    <property type="evidence" value="ECO:0007669"/>
    <property type="project" value="UniProtKB-ARBA"/>
</dbReference>
<feature type="compositionally biased region" description="Low complexity" evidence="1">
    <location>
        <begin position="85"/>
        <end position="135"/>
    </location>
</feature>
<evidence type="ECO:0000313" key="4">
    <source>
        <dbReference type="Proteomes" id="UP000816034"/>
    </source>
</evidence>
<feature type="compositionally biased region" description="Low complexity" evidence="1">
    <location>
        <begin position="274"/>
        <end position="290"/>
    </location>
</feature>
<protein>
    <recommendedName>
        <fullName evidence="2">RGS domain-containing protein</fullName>
    </recommendedName>
</protein>
<dbReference type="InterPro" id="IPR051213">
    <property type="entry name" value="START_lipid_transfer"/>
</dbReference>
<accession>A0AA88GHW2</accession>
<keyword evidence="4" id="KW-1185">Reference proteome</keyword>
<dbReference type="SUPFAM" id="SSF55961">
    <property type="entry name" value="Bet v1-like"/>
    <property type="match status" value="1"/>
</dbReference>
<dbReference type="PROSITE" id="PS50132">
    <property type="entry name" value="RGS"/>
    <property type="match status" value="1"/>
</dbReference>
<dbReference type="InterPro" id="IPR016137">
    <property type="entry name" value="RGS"/>
</dbReference>
<proteinExistence type="predicted"/>
<dbReference type="InterPro" id="IPR044926">
    <property type="entry name" value="RGS_subdomain_2"/>
</dbReference>
<feature type="compositionally biased region" description="Polar residues" evidence="1">
    <location>
        <begin position="259"/>
        <end position="273"/>
    </location>
</feature>
<comment type="caution">
    <text evidence="3">The sequence shown here is derived from an EMBL/GenBank/DDBJ whole genome shotgun (WGS) entry which is preliminary data.</text>
</comment>
<dbReference type="EMBL" id="PYSW02000031">
    <property type="protein sequence ID" value="KAG2378873.1"/>
    <property type="molecule type" value="Genomic_DNA"/>
</dbReference>
<dbReference type="Proteomes" id="UP000816034">
    <property type="component" value="Unassembled WGS sequence"/>
</dbReference>
<evidence type="ECO:0000256" key="1">
    <source>
        <dbReference type="SAM" id="MobiDB-lite"/>
    </source>
</evidence>
<dbReference type="SUPFAM" id="SSF48097">
    <property type="entry name" value="Regulator of G-protein signaling, RGS"/>
    <property type="match status" value="1"/>
</dbReference>
<evidence type="ECO:0000313" key="3">
    <source>
        <dbReference type="EMBL" id="KAG2378873.1"/>
    </source>
</evidence>
<feature type="region of interest" description="Disordered" evidence="1">
    <location>
        <begin position="85"/>
        <end position="136"/>
    </location>
</feature>
<dbReference type="RefSeq" id="XP_044546135.1">
    <property type="nucleotide sequence ID" value="XM_044698052.1"/>
</dbReference>
<dbReference type="Gene3D" id="3.30.530.20">
    <property type="match status" value="1"/>
</dbReference>
<dbReference type="InterPro" id="IPR036305">
    <property type="entry name" value="RGS_sf"/>
</dbReference>
<dbReference type="SMART" id="SM00315">
    <property type="entry name" value="RGS"/>
    <property type="match status" value="1"/>
</dbReference>
<name>A0AA88GHW2_NAELO</name>
<dbReference type="Pfam" id="PF01852">
    <property type="entry name" value="START"/>
    <property type="match status" value="1"/>
</dbReference>
<dbReference type="GeneID" id="68100475"/>
<dbReference type="PANTHER" id="PTHR19308:SF14">
    <property type="entry name" value="START DOMAIN-CONTAINING PROTEIN"/>
    <property type="match status" value="1"/>
</dbReference>
<dbReference type="GO" id="GO:0008289">
    <property type="term" value="F:lipid binding"/>
    <property type="evidence" value="ECO:0007669"/>
    <property type="project" value="InterPro"/>
</dbReference>
<sequence>MPSTLSTSSQQQQFLANVHHAIQETLKQYQIQLELCMSDQPFMSGFFDFLKHEHNSGSLEFVMSVDEFAFGKMMVRPMKNTLFSNSSLSPSSSPTSGSSSSSSSSPLKNLLKTKSKNSGSNNGASSTSTPNNSSSVHNIMAMNRKQKAKEIISRFMDDYSPYQVNLSYPVKENIIRNFEKECLRPDNEIDPHLFDEARVEISLQLNCDSFVRFVKSRQFIQFITEMVLKDVSSHNMDLVYKYLSSYFSKIGEKKLSITRKGSNSPSTNSPSALSPTSSDTSPNTNNNNNNNEDDIISSQTTSMDEEVASIHEQFRTLMACINCETVDDRHFDLVHAMINLDKLWTLVSETQQSLTYVSESKFYHNNRGLKIIKEVGILEATPEEVLFATLDMRILGIVDEMMTQPSCVKFVQNDKYAMSYLSSRLKLVWPLTDRHFVIGSSVREEHDNFTGYTIVRKSLESNDITVFKGCVQAIFLGGVVIERVNEKHTRITLAGFLDMGGKFPVGLFNKLLATRGSKRVENFLKGILKRREMSEEERRINSENSCRVIETLIYSKSNQQRNE</sequence>
<dbReference type="PANTHER" id="PTHR19308">
    <property type="entry name" value="PHOSPHATIDYLCHOLINE TRANSFER PROTEIN"/>
    <property type="match status" value="1"/>
</dbReference>
<reference evidence="3 4" key="1">
    <citation type="journal article" date="2018" name="BMC Genomics">
        <title>The genome of Naegleria lovaniensis, the basis for a comparative approach to unravel pathogenicity factors of the human pathogenic amoeba N. fowleri.</title>
        <authorList>
            <person name="Liechti N."/>
            <person name="Schurch N."/>
            <person name="Bruggmann R."/>
            <person name="Wittwer M."/>
        </authorList>
    </citation>
    <scope>NUCLEOTIDE SEQUENCE [LARGE SCALE GENOMIC DNA]</scope>
    <source>
        <strain evidence="3 4">ATCC 30569</strain>
    </source>
</reference>
<dbReference type="AlphaFoldDB" id="A0AA88GHW2"/>
<feature type="region of interest" description="Disordered" evidence="1">
    <location>
        <begin position="258"/>
        <end position="296"/>
    </location>
</feature>
<dbReference type="Gene3D" id="1.10.167.10">
    <property type="entry name" value="Regulator of G-protein Signalling 4, domain 2"/>
    <property type="match status" value="1"/>
</dbReference>
<dbReference type="InterPro" id="IPR002913">
    <property type="entry name" value="START_lipid-bd_dom"/>
</dbReference>
<evidence type="ECO:0000259" key="2">
    <source>
        <dbReference type="PROSITE" id="PS50132"/>
    </source>
</evidence>
<organism evidence="3 4">
    <name type="scientific">Naegleria lovaniensis</name>
    <name type="common">Amoeba</name>
    <dbReference type="NCBI Taxonomy" id="51637"/>
    <lineage>
        <taxon>Eukaryota</taxon>
        <taxon>Discoba</taxon>
        <taxon>Heterolobosea</taxon>
        <taxon>Tetramitia</taxon>
        <taxon>Eutetramitia</taxon>
        <taxon>Vahlkampfiidae</taxon>
        <taxon>Naegleria</taxon>
    </lineage>
</organism>
<dbReference type="Pfam" id="PF00615">
    <property type="entry name" value="RGS"/>
    <property type="match status" value="1"/>
</dbReference>